<sequence length="170" mass="18731">MDIRDDFLAFGVPLIGEEEIQEVEDCLRSGWLSTGPKVAEFEELLREYTGSQFAIALNSCTAGLHLSLLAAGIGKGDEVITTPMTFCATVNTIIHAKAKPVLVDIERDTQLIDTQRIQEAITPQTKAIIPVHLYGRSCKMNAITEIAEKYNLVVIEDAAHALEAKYQNKK</sequence>
<evidence type="ECO:0008006" key="2">
    <source>
        <dbReference type="Google" id="ProtNLM"/>
    </source>
</evidence>
<dbReference type="GO" id="GO:0000271">
    <property type="term" value="P:polysaccharide biosynthetic process"/>
    <property type="evidence" value="ECO:0007669"/>
    <property type="project" value="TreeGrafter"/>
</dbReference>
<dbReference type="Pfam" id="PF01041">
    <property type="entry name" value="DegT_DnrJ_EryC1"/>
    <property type="match status" value="1"/>
</dbReference>
<dbReference type="InterPro" id="IPR015421">
    <property type="entry name" value="PyrdxlP-dep_Trfase_major"/>
</dbReference>
<dbReference type="AlphaFoldDB" id="A0A382MHJ5"/>
<dbReference type="PANTHER" id="PTHR30244">
    <property type="entry name" value="TRANSAMINASE"/>
    <property type="match status" value="1"/>
</dbReference>
<dbReference type="InterPro" id="IPR000653">
    <property type="entry name" value="DegT/StrS_aminotransferase"/>
</dbReference>
<dbReference type="Gene3D" id="3.40.640.10">
    <property type="entry name" value="Type I PLP-dependent aspartate aminotransferase-like (Major domain)"/>
    <property type="match status" value="1"/>
</dbReference>
<feature type="non-terminal residue" evidence="1">
    <location>
        <position position="170"/>
    </location>
</feature>
<dbReference type="PANTHER" id="PTHR30244:SF34">
    <property type="entry name" value="DTDP-4-AMINO-4,6-DIDEOXYGALACTOSE TRANSAMINASE"/>
    <property type="match status" value="1"/>
</dbReference>
<protein>
    <recommendedName>
        <fullName evidence="2">Aminotransferase class I/classII domain-containing protein</fullName>
    </recommendedName>
</protein>
<proteinExistence type="predicted"/>
<dbReference type="SUPFAM" id="SSF53383">
    <property type="entry name" value="PLP-dependent transferases"/>
    <property type="match status" value="1"/>
</dbReference>
<evidence type="ECO:0000313" key="1">
    <source>
        <dbReference type="EMBL" id="SVC46892.1"/>
    </source>
</evidence>
<accession>A0A382MHJ5</accession>
<name>A0A382MHJ5_9ZZZZ</name>
<reference evidence="1" key="1">
    <citation type="submission" date="2018-05" db="EMBL/GenBank/DDBJ databases">
        <authorList>
            <person name="Lanie J.A."/>
            <person name="Ng W.-L."/>
            <person name="Kazmierczak K.M."/>
            <person name="Andrzejewski T.M."/>
            <person name="Davidsen T.M."/>
            <person name="Wayne K.J."/>
            <person name="Tettelin H."/>
            <person name="Glass J.I."/>
            <person name="Rusch D."/>
            <person name="Podicherti R."/>
            <person name="Tsui H.-C.T."/>
            <person name="Winkler M.E."/>
        </authorList>
    </citation>
    <scope>NUCLEOTIDE SEQUENCE</scope>
</reference>
<dbReference type="GO" id="GO:0008483">
    <property type="term" value="F:transaminase activity"/>
    <property type="evidence" value="ECO:0007669"/>
    <property type="project" value="TreeGrafter"/>
</dbReference>
<dbReference type="GO" id="GO:0030170">
    <property type="term" value="F:pyridoxal phosphate binding"/>
    <property type="evidence" value="ECO:0007669"/>
    <property type="project" value="TreeGrafter"/>
</dbReference>
<organism evidence="1">
    <name type="scientific">marine metagenome</name>
    <dbReference type="NCBI Taxonomy" id="408172"/>
    <lineage>
        <taxon>unclassified sequences</taxon>
        <taxon>metagenomes</taxon>
        <taxon>ecological metagenomes</taxon>
    </lineage>
</organism>
<dbReference type="EMBL" id="UINC01092907">
    <property type="protein sequence ID" value="SVC46892.1"/>
    <property type="molecule type" value="Genomic_DNA"/>
</dbReference>
<dbReference type="InterPro" id="IPR015424">
    <property type="entry name" value="PyrdxlP-dep_Trfase"/>
</dbReference>
<gene>
    <name evidence="1" type="ORF">METZ01_LOCUS299746</name>
</gene>